<feature type="compositionally biased region" description="Basic and acidic residues" evidence="3">
    <location>
        <begin position="238"/>
        <end position="250"/>
    </location>
</feature>
<feature type="repeat" description="RCC1" evidence="2">
    <location>
        <begin position="765"/>
        <end position="816"/>
    </location>
</feature>
<name>G4ZLE8_PHYSP</name>
<dbReference type="SUPFAM" id="SSF49899">
    <property type="entry name" value="Concanavalin A-like lectins/glucanases"/>
    <property type="match status" value="1"/>
</dbReference>
<evidence type="ECO:0000313" key="6">
    <source>
        <dbReference type="Proteomes" id="UP000002640"/>
    </source>
</evidence>
<feature type="region of interest" description="Disordered" evidence="3">
    <location>
        <begin position="1274"/>
        <end position="1313"/>
    </location>
</feature>
<dbReference type="PANTHER" id="PTHR22870">
    <property type="entry name" value="REGULATOR OF CHROMOSOME CONDENSATION"/>
    <property type="match status" value="1"/>
</dbReference>
<feature type="repeat" description="RCC1" evidence="2">
    <location>
        <begin position="539"/>
        <end position="590"/>
    </location>
</feature>
<dbReference type="KEGG" id="psoj:PHYSODRAFT_445559"/>
<feature type="repeat" description="RCC1" evidence="2">
    <location>
        <begin position="648"/>
        <end position="700"/>
    </location>
</feature>
<feature type="repeat" description="RCC1" evidence="2">
    <location>
        <begin position="433"/>
        <end position="484"/>
    </location>
</feature>
<feature type="repeat" description="RCC1" evidence="2">
    <location>
        <begin position="596"/>
        <end position="647"/>
    </location>
</feature>
<feature type="domain" description="RCC1-like" evidence="4">
    <location>
        <begin position="434"/>
        <end position="812"/>
    </location>
</feature>
<dbReference type="Proteomes" id="UP000002640">
    <property type="component" value="Unassembled WGS sequence"/>
</dbReference>
<feature type="compositionally biased region" description="Polar residues" evidence="3">
    <location>
        <begin position="1274"/>
        <end position="1287"/>
    </location>
</feature>
<feature type="repeat" description="RCC1" evidence="2">
    <location>
        <begin position="485"/>
        <end position="538"/>
    </location>
</feature>
<dbReference type="PROSITE" id="PS50012">
    <property type="entry name" value="RCC1_3"/>
    <property type="match status" value="7"/>
</dbReference>
<dbReference type="InterPro" id="IPR051210">
    <property type="entry name" value="Ub_ligase/GEF_domain"/>
</dbReference>
<dbReference type="EMBL" id="JH159155">
    <property type="protein sequence ID" value="EGZ16230.1"/>
    <property type="molecule type" value="Genomic_DNA"/>
</dbReference>
<feature type="non-terminal residue" evidence="5">
    <location>
        <position position="2434"/>
    </location>
</feature>
<dbReference type="SUPFAM" id="SSF50985">
    <property type="entry name" value="RCC1/BLIP-II"/>
    <property type="match status" value="1"/>
</dbReference>
<sequence>MLNKLKDALRRVCAFPNPVYQLISLRRQLMRSMHEAVAAQHRQRKAAEKVVREAAMGIQVLVCLLSDLHDPAVATQAQRREFLEDLLPVLSTMGFLALSPRRGMTDIADLTEKMQRFLLDMCPRFTNIPSSSPKLPAISSGNGELDVIDRTNAVNGLIHLAAATGSVRDFLVVLRVLLGAGDYTVDTGAKELRSSLSSRSLLTSSVPSLSTVRAEELLPSPRNSGRDDDEVAQVKLKAKEMGVTRPDSSKPQKGSPRSKRESEMLGDSSVQDSLRKKTLPKGLKAIGINATAGSAAVNLAMTHSSSTHHRLLYSSPGNNLISKQRTKDDLKGAILMGNTSLSLDMTKMRETLTRDSSTSAMSTRSETPVVTARCPKFKALNIQSVLIELDRAKPSAPTRASRGKPTASLFQSSRASGDSTSSAFVGDEEEGDREVWSCGQNSYGELGHGDTASRKSFERIESLQQKEIIQIGAGNEHTIALTVDGKVLTCGYNDNGQCGQGGTARVSHLCEMPKMGDNAISQVHAYNGCEHTILVTMDGRAATCGYNYRGQLGHGNTASESVPKIVRSLENRIVRLVSCSYYHTVMACEEDGSGQQYLYTFGRNDYGQLGHNDSIDRKVPQHVEAMGDQHVVSVACGQYHTMVVTATGKAFAFGKNDYGQLGIDSMENQLVPVQVRAGLEKHECLEIRCGYYHTIVLCSGAHLFAFGRNDYGQLGLGRANASSTANLQLQQQRFSYARLIEELEGKDIVRFACGCYHTVAVSDNGVMYVFGRNNHGQLGTGDTNERVYPFPIDDFVGKRVALVAAGFYHTVVLTGGKEDEKNDQDAAGNDKGEGSQSTASGITHTEILSSPSVQELLDPSKPTQSNPTGQLQMYMLLACIRILQANLSQLLRSGMAKAVILLSSGSSTRKTCITDSKPWTKELDRTRVAIVQVRDVLLSLVDIKHRRNVCHVLDNASSEGENAARIAVEATATLMQGFELFFPCQCLQRQFCIHTMHELSTHETPEHSCGALCRRDLWSVDSLPKSKALLLEPLLRRIAEDSLIVRDQISPITEVYQLLLERIAADFSRRLGDVVAVQTAPAAQPRQVATLRAFFDTLGGLQKHLSSWAASVHEWRLKDETLPSIGIEGQIASVVDRAFRVDESDLGRVPIPWRCFIDFALATLSQCCEVLGQVFSLESLPSPSYGYDHRVEFGSGLQDNAVHARVLEVVEHSMVGQFLPLLVVSLFEFSNNSLFAAALLPTLKSLLRLVDEFNQRDVAVEEAEKLFVESIASSVSPRPPQKENTGSFRRKSDSNLLSLGSTQDEDGKSLNRKTLTTSDAMALPWHYRLEKELAVLTAEMAVTLVIGDPYFNYKSDKEATKLSERWQTSPLFRGGLNAQSLAQGIKHSNGQSSKNGRVIQHTPFSASAKLCNWIRDSYAKKDASYRMIVRQSQLSMNLKASVTSVESQIHENDVRIEAAFFAALLHHNMLGAQAYHFALGLNRTGPEARGLPPKSLLSLWQWVAQLRRRVAAKKTEIKNLPHPDAGTPRVNAFDRILTVQQTIIDRCKLLTLVDVHEEQEHLNLQLDAGYIAPYDPAFLVSASSAFKLSASSAKRHLHTTYTDEKLPFLVAYPTSRWRTVRILVHTMIRWKNMLQSGRQDVSQEILAFVTSDEEVSTRGAVRALLVDPCRRVSCSVRGLENLWELLTIVSFDSIQADVVHQVSQVFVFQSSGHFILAGSRNVGNFYSSLQSDAFSEYVGKLTEMMTDKAAVLMEPGESEASSMFWILIALLSAWGVHFNAEQFEFVSDIGILGLSRLEDTLWVLFRYIFVHFAIQIVDSGREVYMPTFPVLSGVAELLYTEAVSVSNQFLPLEATITGANVETLVESTPAVPVAVRRSYEVITIPHRFSSQSRGVTFSYEDMISPSTTGTDSTTPMSPLVKPNEYSVTTWLCINSTAASRPQDELFGLPHDRQLVFMRGAAREISLYLVLVPESIDNWQLEVGILMDLNREADSAGSEFTVTGRIWERILSKQAVAGGKWIHVAVVLEATKIRLYMNGVLDCQRSLAAQSIPIWAAGNVDLPLHFGRFPTAGEASHPSPVASVTSAISFLSRSLGIMKAAEWDPRMTSNNASELALLSKSGAFRCFDGWLSHFRFHNRSLSPIHVRSVFDEKKSPSSGPLSDGTTSNQFKLVELHALLILLSDSSEGLVHFTSQFSKWMRLVWGTFLGSSSAAVQQSAIRVLGALLPLQHPLEASIVLVQDCSDVVLEHFGFYCLDDVLVQQVIRTIGFCLSKCPHISVSGDTSDCVVVPWTLMIARGIHASQFSPEVQDNSDHQNDLQNDIELRFQSSKRQCLMIANELNQLLLRLFRCPNGAWQRSIISAASTIVQNFSSLSVGEDPRTVRFGKCTIQLSAIKRVESVGCFYFLGGGVEFLRPGATVEMRGSREFAQVLSLE</sequence>
<gene>
    <name evidence="5" type="ORF">PHYSODRAFT_445559</name>
</gene>
<proteinExistence type="predicted"/>
<accession>G4ZLE8</accession>
<reference evidence="5 6" key="1">
    <citation type="journal article" date="2006" name="Science">
        <title>Phytophthora genome sequences uncover evolutionary origins and mechanisms of pathogenesis.</title>
        <authorList>
            <person name="Tyler B.M."/>
            <person name="Tripathy S."/>
            <person name="Zhang X."/>
            <person name="Dehal P."/>
            <person name="Jiang R.H."/>
            <person name="Aerts A."/>
            <person name="Arredondo F.D."/>
            <person name="Baxter L."/>
            <person name="Bensasson D."/>
            <person name="Beynon J.L."/>
            <person name="Chapman J."/>
            <person name="Damasceno C.M."/>
            <person name="Dorrance A.E."/>
            <person name="Dou D."/>
            <person name="Dickerman A.W."/>
            <person name="Dubchak I.L."/>
            <person name="Garbelotto M."/>
            <person name="Gijzen M."/>
            <person name="Gordon S.G."/>
            <person name="Govers F."/>
            <person name="Grunwald N.J."/>
            <person name="Huang W."/>
            <person name="Ivors K.L."/>
            <person name="Jones R.W."/>
            <person name="Kamoun S."/>
            <person name="Krampis K."/>
            <person name="Lamour K.H."/>
            <person name="Lee M.K."/>
            <person name="McDonald W.H."/>
            <person name="Medina M."/>
            <person name="Meijer H.J."/>
            <person name="Nordberg E.K."/>
            <person name="Maclean D.J."/>
            <person name="Ospina-Giraldo M.D."/>
            <person name="Morris P.F."/>
            <person name="Phuntumart V."/>
            <person name="Putnam N.H."/>
            <person name="Rash S."/>
            <person name="Rose J.K."/>
            <person name="Sakihama Y."/>
            <person name="Salamov A.A."/>
            <person name="Savidor A."/>
            <person name="Scheuring C.F."/>
            <person name="Smith B.M."/>
            <person name="Sobral B.W."/>
            <person name="Terry A."/>
            <person name="Torto-Alalibo T.A."/>
            <person name="Win J."/>
            <person name="Xu Z."/>
            <person name="Zhang H."/>
            <person name="Grigoriev I.V."/>
            <person name="Rokhsar D.S."/>
            <person name="Boore J.L."/>
        </authorList>
    </citation>
    <scope>NUCLEOTIDE SEQUENCE [LARGE SCALE GENOMIC DNA]</scope>
    <source>
        <strain evidence="5 6">P6497</strain>
    </source>
</reference>
<organism evidence="5 6">
    <name type="scientific">Phytophthora sojae (strain P6497)</name>
    <name type="common">Soybean stem and root rot agent</name>
    <name type="synonym">Phytophthora megasperma f. sp. glycines</name>
    <dbReference type="NCBI Taxonomy" id="1094619"/>
    <lineage>
        <taxon>Eukaryota</taxon>
        <taxon>Sar</taxon>
        <taxon>Stramenopiles</taxon>
        <taxon>Oomycota</taxon>
        <taxon>Peronosporomycetes</taxon>
        <taxon>Peronosporales</taxon>
        <taxon>Peronosporaceae</taxon>
        <taxon>Phytophthora</taxon>
    </lineage>
</organism>
<dbReference type="Gene3D" id="2.130.10.30">
    <property type="entry name" value="Regulator of chromosome condensation 1/beta-lactamase-inhibitor protein II"/>
    <property type="match status" value="3"/>
</dbReference>
<dbReference type="GeneID" id="20652780"/>
<dbReference type="InterPro" id="IPR013320">
    <property type="entry name" value="ConA-like_dom_sf"/>
</dbReference>
<dbReference type="PROSITE" id="PS00626">
    <property type="entry name" value="RCC1_2"/>
    <property type="match status" value="3"/>
</dbReference>
<keyword evidence="6" id="KW-1185">Reference proteome</keyword>
<protein>
    <recommendedName>
        <fullName evidence="4">RCC1-like domain-containing protein</fullName>
    </recommendedName>
</protein>
<dbReference type="Gene3D" id="2.60.120.200">
    <property type="match status" value="1"/>
</dbReference>
<dbReference type="PANTHER" id="PTHR22870:SF408">
    <property type="entry name" value="OS09G0560450 PROTEIN"/>
    <property type="match status" value="1"/>
</dbReference>
<dbReference type="RefSeq" id="XP_009529979.1">
    <property type="nucleotide sequence ID" value="XM_009531684.1"/>
</dbReference>
<evidence type="ECO:0000256" key="1">
    <source>
        <dbReference type="ARBA" id="ARBA00022737"/>
    </source>
</evidence>
<evidence type="ECO:0000259" key="4">
    <source>
        <dbReference type="Pfam" id="PF25390"/>
    </source>
</evidence>
<feature type="compositionally biased region" description="Basic and acidic residues" evidence="3">
    <location>
        <begin position="818"/>
        <end position="833"/>
    </location>
</feature>
<dbReference type="STRING" id="1094619.G4ZLE8"/>
<evidence type="ECO:0000256" key="3">
    <source>
        <dbReference type="SAM" id="MobiDB-lite"/>
    </source>
</evidence>
<dbReference type="SMR" id="G4ZLE8"/>
<evidence type="ECO:0000313" key="5">
    <source>
        <dbReference type="EMBL" id="EGZ16230.1"/>
    </source>
</evidence>
<keyword evidence="1" id="KW-0677">Repeat</keyword>
<feature type="region of interest" description="Disordered" evidence="3">
    <location>
        <begin position="393"/>
        <end position="431"/>
    </location>
</feature>
<feature type="region of interest" description="Disordered" evidence="3">
    <location>
        <begin position="238"/>
        <end position="276"/>
    </location>
</feature>
<evidence type="ECO:0000256" key="2">
    <source>
        <dbReference type="PROSITE-ProRule" id="PRU00235"/>
    </source>
</evidence>
<dbReference type="InterPro" id="IPR009091">
    <property type="entry name" value="RCC1/BLIP-II"/>
</dbReference>
<dbReference type="InterPro" id="IPR000408">
    <property type="entry name" value="Reg_chr_condens"/>
</dbReference>
<dbReference type="PRINTS" id="PR00633">
    <property type="entry name" value="RCCNDNSATION"/>
</dbReference>
<dbReference type="InParanoid" id="G4ZLE8"/>
<feature type="repeat" description="RCC1" evidence="2">
    <location>
        <begin position="701"/>
        <end position="764"/>
    </location>
</feature>
<dbReference type="Pfam" id="PF13385">
    <property type="entry name" value="Laminin_G_3"/>
    <property type="match status" value="1"/>
</dbReference>
<dbReference type="InterPro" id="IPR058923">
    <property type="entry name" value="RCC1-like_dom"/>
</dbReference>
<feature type="compositionally biased region" description="Low complexity" evidence="3">
    <location>
        <begin position="412"/>
        <end position="422"/>
    </location>
</feature>
<dbReference type="Pfam" id="PF25390">
    <property type="entry name" value="WD40_RLD"/>
    <property type="match status" value="1"/>
</dbReference>
<dbReference type="OMA" id="CLMIANE"/>
<feature type="region of interest" description="Disordered" evidence="3">
    <location>
        <begin position="818"/>
        <end position="839"/>
    </location>
</feature>